<dbReference type="InterPro" id="IPR018702">
    <property type="entry name" value="DUF2207"/>
</dbReference>
<feature type="domain" description="DUF2207" evidence="2">
    <location>
        <begin position="32"/>
        <end position="179"/>
    </location>
</feature>
<evidence type="ECO:0000256" key="1">
    <source>
        <dbReference type="SAM" id="SignalP"/>
    </source>
</evidence>
<dbReference type="OrthoDB" id="46834at2"/>
<dbReference type="EMBL" id="FOXW01000005">
    <property type="protein sequence ID" value="SFQ34754.1"/>
    <property type="molecule type" value="Genomic_DNA"/>
</dbReference>
<proteinExistence type="predicted"/>
<organism evidence="3 4">
    <name type="scientific">Desemzia incerta</name>
    <dbReference type="NCBI Taxonomy" id="82801"/>
    <lineage>
        <taxon>Bacteria</taxon>
        <taxon>Bacillati</taxon>
        <taxon>Bacillota</taxon>
        <taxon>Bacilli</taxon>
        <taxon>Lactobacillales</taxon>
        <taxon>Carnobacteriaceae</taxon>
        <taxon>Desemzia</taxon>
    </lineage>
</organism>
<evidence type="ECO:0000259" key="2">
    <source>
        <dbReference type="Pfam" id="PF09972"/>
    </source>
</evidence>
<keyword evidence="1" id="KW-0732">Signal</keyword>
<feature type="signal peptide" evidence="1">
    <location>
        <begin position="1"/>
        <end position="27"/>
    </location>
</feature>
<reference evidence="3 4" key="1">
    <citation type="submission" date="2016-10" db="EMBL/GenBank/DDBJ databases">
        <authorList>
            <person name="de Groot N.N."/>
        </authorList>
    </citation>
    <scope>NUCLEOTIDE SEQUENCE [LARGE SCALE GENOMIC DNA]</scope>
    <source>
        <strain evidence="3 4">DSM 20581</strain>
    </source>
</reference>
<keyword evidence="4" id="KW-1185">Reference proteome</keyword>
<accession>A0A1I5XS45</accession>
<evidence type="ECO:0000313" key="3">
    <source>
        <dbReference type="EMBL" id="SFQ34754.1"/>
    </source>
</evidence>
<dbReference type="Proteomes" id="UP000199136">
    <property type="component" value="Unassembled WGS sequence"/>
</dbReference>
<dbReference type="RefSeq" id="WP_092480620.1">
    <property type="nucleotide sequence ID" value="NZ_FOXW01000005.1"/>
</dbReference>
<dbReference type="STRING" id="82801.SAMN04488506_1589"/>
<protein>
    <submittedName>
        <fullName evidence="3">Predicted membrane protein</fullName>
    </submittedName>
</protein>
<dbReference type="Pfam" id="PF09972">
    <property type="entry name" value="DUF2207"/>
    <property type="match status" value="1"/>
</dbReference>
<dbReference type="AlphaFoldDB" id="A0A1I5XS45"/>
<sequence>MRGRIKRILGIGAALLMSLAFGETVFAENELSDIKIEIELLEDGSGVVKEYRQMNMDEGTELFIVLEEMQDSELLGFQVAGFEEVTDWDSDDSREEKAGKYGVIETDDGLELVWGIGDYGINEYEVTYTLSNLVRELEDGQALLWNFDTFSDIPAENLMVEISSPEPFTEDNVRFWGFGFEGDIELVDDKIVWQANEEVDDSNDVTVLLQFQPGFFNTQVSVDDTLEEQREMAMNGSAYNDSSDDIPIAIAIGMAMVGGGAALGATAFAVKVNKAKKEAGRMRFGLERMKDNKGILYEEIPYRGEDIAGIAYLLQDFQKGYFEDYFSAYLLKWVTEERILINASKDDSIFGEKFDTEITIQQYEEERQLHPESFSDHIENLETSNESYEMGLWLMLLDAANSNGIVGDDRIKKWAKKNAKEVETFANYLTAYSTEYLEKEKLVTFKEIKVWGTKHLVAVASPEGDQLFDRLVQFDNYLEEIELEGFANRENPFSVEEFLLWNILYARSEEITDQFKEMVPDPTNNDYGYDNGNFVYHYWYWNGMTGFRSNWSDGLASGGFYSSTSSGASGTGGATSFGGGAGAGGGGGGGAR</sequence>
<feature type="chain" id="PRO_5011613259" evidence="1">
    <location>
        <begin position="28"/>
        <end position="592"/>
    </location>
</feature>
<gene>
    <name evidence="3" type="ORF">SAMN04488506_1589</name>
</gene>
<name>A0A1I5XS45_9LACT</name>
<evidence type="ECO:0000313" key="4">
    <source>
        <dbReference type="Proteomes" id="UP000199136"/>
    </source>
</evidence>